<evidence type="ECO:0000256" key="1">
    <source>
        <dbReference type="ARBA" id="ARBA00004141"/>
    </source>
</evidence>
<comment type="similarity">
    <text evidence="5">Belongs to the SAT4 family.</text>
</comment>
<dbReference type="OrthoDB" id="2496787at2759"/>
<evidence type="ECO:0000313" key="9">
    <source>
        <dbReference type="EMBL" id="TVY73379.1"/>
    </source>
</evidence>
<evidence type="ECO:0000256" key="4">
    <source>
        <dbReference type="ARBA" id="ARBA00023136"/>
    </source>
</evidence>
<feature type="transmembrane region" description="Helical" evidence="7">
    <location>
        <begin position="66"/>
        <end position="86"/>
    </location>
</feature>
<dbReference type="Pfam" id="PF20684">
    <property type="entry name" value="Fung_rhodopsin"/>
    <property type="match status" value="1"/>
</dbReference>
<feature type="transmembrane region" description="Helical" evidence="7">
    <location>
        <begin position="98"/>
        <end position="123"/>
    </location>
</feature>
<feature type="transmembrane region" description="Helical" evidence="7">
    <location>
        <begin position="33"/>
        <end position="54"/>
    </location>
</feature>
<dbReference type="GO" id="GO:0016020">
    <property type="term" value="C:membrane"/>
    <property type="evidence" value="ECO:0007669"/>
    <property type="project" value="UniProtKB-SubCell"/>
</dbReference>
<evidence type="ECO:0000256" key="5">
    <source>
        <dbReference type="ARBA" id="ARBA00038359"/>
    </source>
</evidence>
<feature type="transmembrane region" description="Helical" evidence="7">
    <location>
        <begin position="144"/>
        <end position="172"/>
    </location>
</feature>
<proteinExistence type="inferred from homology"/>
<feature type="domain" description="Rhodopsin" evidence="8">
    <location>
        <begin position="53"/>
        <end position="260"/>
    </location>
</feature>
<protein>
    <recommendedName>
        <fullName evidence="8">Rhodopsin domain-containing protein</fullName>
    </recommendedName>
</protein>
<dbReference type="PANTHER" id="PTHR33048">
    <property type="entry name" value="PTH11-LIKE INTEGRAL MEMBRANE PROTEIN (AFU_ORTHOLOGUE AFUA_5G11245)"/>
    <property type="match status" value="1"/>
</dbReference>
<evidence type="ECO:0000313" key="10">
    <source>
        <dbReference type="Proteomes" id="UP000469558"/>
    </source>
</evidence>
<keyword evidence="2 7" id="KW-0812">Transmembrane</keyword>
<reference evidence="9 10" key="1">
    <citation type="submission" date="2018-05" db="EMBL/GenBank/DDBJ databases">
        <title>Genome sequencing and assembly of the regulated plant pathogen Lachnellula willkommii and related sister species for the development of diagnostic species identification markers.</title>
        <authorList>
            <person name="Giroux E."/>
            <person name="Bilodeau G."/>
        </authorList>
    </citation>
    <scope>NUCLEOTIDE SEQUENCE [LARGE SCALE GENOMIC DNA]</scope>
    <source>
        <strain evidence="9 10">CBS 268.59</strain>
    </source>
</reference>
<accession>A0A8T9C0N3</accession>
<evidence type="ECO:0000256" key="3">
    <source>
        <dbReference type="ARBA" id="ARBA00022989"/>
    </source>
</evidence>
<keyword evidence="10" id="KW-1185">Reference proteome</keyword>
<evidence type="ECO:0000259" key="8">
    <source>
        <dbReference type="Pfam" id="PF20684"/>
    </source>
</evidence>
<organism evidence="9 10">
    <name type="scientific">Lachnellula suecica</name>
    <dbReference type="NCBI Taxonomy" id="602035"/>
    <lineage>
        <taxon>Eukaryota</taxon>
        <taxon>Fungi</taxon>
        <taxon>Dikarya</taxon>
        <taxon>Ascomycota</taxon>
        <taxon>Pezizomycotina</taxon>
        <taxon>Leotiomycetes</taxon>
        <taxon>Helotiales</taxon>
        <taxon>Lachnaceae</taxon>
        <taxon>Lachnellula</taxon>
    </lineage>
</organism>
<sequence length="267" mass="29515">MENTIDIHNTPATQAPPGYTSNLVNPETQQPGLVAAAVVCLSLTTVLVGIDFLQRHTSYARVRIEDYTMVIAQLGFAAFAGVIVTSGTLGQGRHLWDVSIAVAMQVSIFSNISEILYGPTMFCAKFSVLKQMERIFCSARKDHIYWWIQAMIWANALFDLSIFVAFLCACVPREKLWNPLLPGTCISTNGSIIATSVINIISDWAALILPLIVIRKLQMNGNKKIGVMAIFAVGFLACADSIIRLLYSIRLTQTFDLTWAVDFGERF</sequence>
<keyword evidence="4 7" id="KW-0472">Membrane</keyword>
<feature type="region of interest" description="Disordered" evidence="6">
    <location>
        <begin position="1"/>
        <end position="22"/>
    </location>
</feature>
<keyword evidence="3 7" id="KW-1133">Transmembrane helix</keyword>
<evidence type="ECO:0000256" key="6">
    <source>
        <dbReference type="SAM" id="MobiDB-lite"/>
    </source>
</evidence>
<evidence type="ECO:0000256" key="7">
    <source>
        <dbReference type="SAM" id="Phobius"/>
    </source>
</evidence>
<dbReference type="AlphaFoldDB" id="A0A8T9C0N3"/>
<gene>
    <name evidence="9" type="ORF">LSUE1_G005369</name>
</gene>
<dbReference type="EMBL" id="QGMK01001093">
    <property type="protein sequence ID" value="TVY73379.1"/>
    <property type="molecule type" value="Genomic_DNA"/>
</dbReference>
<dbReference type="Proteomes" id="UP000469558">
    <property type="component" value="Unassembled WGS sequence"/>
</dbReference>
<comment type="subcellular location">
    <subcellularLocation>
        <location evidence="1">Membrane</location>
        <topology evidence="1">Multi-pass membrane protein</topology>
    </subcellularLocation>
</comment>
<dbReference type="InterPro" id="IPR049326">
    <property type="entry name" value="Rhodopsin_dom_fungi"/>
</dbReference>
<comment type="caution">
    <text evidence="9">The sequence shown here is derived from an EMBL/GenBank/DDBJ whole genome shotgun (WGS) entry which is preliminary data.</text>
</comment>
<dbReference type="PANTHER" id="PTHR33048:SF47">
    <property type="entry name" value="INTEGRAL MEMBRANE PROTEIN-RELATED"/>
    <property type="match status" value="1"/>
</dbReference>
<dbReference type="InterPro" id="IPR052337">
    <property type="entry name" value="SAT4-like"/>
</dbReference>
<evidence type="ECO:0000256" key="2">
    <source>
        <dbReference type="ARBA" id="ARBA00022692"/>
    </source>
</evidence>
<feature type="transmembrane region" description="Helical" evidence="7">
    <location>
        <begin position="225"/>
        <end position="247"/>
    </location>
</feature>
<name>A0A8T9C0N3_9HELO</name>
<feature type="transmembrane region" description="Helical" evidence="7">
    <location>
        <begin position="192"/>
        <end position="213"/>
    </location>
</feature>